<feature type="region of interest" description="Disordered" evidence="1">
    <location>
        <begin position="1132"/>
        <end position="1587"/>
    </location>
</feature>
<feature type="compositionally biased region" description="Polar residues" evidence="1">
    <location>
        <begin position="526"/>
        <end position="535"/>
    </location>
</feature>
<feature type="compositionally biased region" description="Polar residues" evidence="1">
    <location>
        <begin position="740"/>
        <end position="762"/>
    </location>
</feature>
<feature type="compositionally biased region" description="Basic and acidic residues" evidence="1">
    <location>
        <begin position="507"/>
        <end position="525"/>
    </location>
</feature>
<dbReference type="GO" id="GO:0003677">
    <property type="term" value="F:DNA binding"/>
    <property type="evidence" value="ECO:0007669"/>
    <property type="project" value="InterPro"/>
</dbReference>
<dbReference type="EMBL" id="ML119654">
    <property type="protein sequence ID" value="RPA85357.1"/>
    <property type="molecule type" value="Genomic_DNA"/>
</dbReference>
<feature type="compositionally biased region" description="Low complexity" evidence="1">
    <location>
        <begin position="2002"/>
        <end position="2011"/>
    </location>
</feature>
<feature type="compositionally biased region" description="Basic and acidic residues" evidence="1">
    <location>
        <begin position="1475"/>
        <end position="1491"/>
    </location>
</feature>
<protein>
    <submittedName>
        <fullName evidence="2">Uncharacterized protein</fullName>
    </submittedName>
</protein>
<feature type="compositionally biased region" description="Polar residues" evidence="1">
    <location>
        <begin position="420"/>
        <end position="436"/>
    </location>
</feature>
<feature type="compositionally biased region" description="Basic and acidic residues" evidence="1">
    <location>
        <begin position="1056"/>
        <end position="1071"/>
    </location>
</feature>
<feature type="compositionally biased region" description="Low complexity" evidence="1">
    <location>
        <begin position="459"/>
        <end position="469"/>
    </location>
</feature>
<feature type="compositionally biased region" description="Acidic residues" evidence="1">
    <location>
        <begin position="2448"/>
        <end position="2461"/>
    </location>
</feature>
<dbReference type="SMART" id="SM00384">
    <property type="entry name" value="AT_hook"/>
    <property type="match status" value="7"/>
</dbReference>
<feature type="compositionally biased region" description="Basic and acidic residues" evidence="1">
    <location>
        <begin position="574"/>
        <end position="589"/>
    </location>
</feature>
<feature type="compositionally biased region" description="Basic and acidic residues" evidence="1">
    <location>
        <begin position="2130"/>
        <end position="2173"/>
    </location>
</feature>
<feature type="compositionally biased region" description="Low complexity" evidence="1">
    <location>
        <begin position="848"/>
        <end position="859"/>
    </location>
</feature>
<feature type="compositionally biased region" description="Acidic residues" evidence="1">
    <location>
        <begin position="2414"/>
        <end position="2426"/>
    </location>
</feature>
<feature type="region of interest" description="Disordered" evidence="1">
    <location>
        <begin position="2401"/>
        <end position="2642"/>
    </location>
</feature>
<name>A0A3N4IIV3_ASCIM</name>
<gene>
    <name evidence="2" type="ORF">BJ508DRAFT_303022</name>
</gene>
<feature type="compositionally biased region" description="Basic and acidic residues" evidence="1">
    <location>
        <begin position="1523"/>
        <end position="1532"/>
    </location>
</feature>
<dbReference type="Proteomes" id="UP000275078">
    <property type="component" value="Unassembled WGS sequence"/>
</dbReference>
<feature type="compositionally biased region" description="Low complexity" evidence="1">
    <location>
        <begin position="999"/>
        <end position="1015"/>
    </location>
</feature>
<feature type="compositionally biased region" description="Basic and acidic residues" evidence="1">
    <location>
        <begin position="986"/>
        <end position="997"/>
    </location>
</feature>
<feature type="compositionally biased region" description="Basic and acidic residues" evidence="1">
    <location>
        <begin position="1803"/>
        <end position="1836"/>
    </location>
</feature>
<feature type="region of interest" description="Disordered" evidence="1">
    <location>
        <begin position="2275"/>
        <end position="2321"/>
    </location>
</feature>
<feature type="region of interest" description="Disordered" evidence="1">
    <location>
        <begin position="21"/>
        <end position="111"/>
    </location>
</feature>
<feature type="compositionally biased region" description="Polar residues" evidence="1">
    <location>
        <begin position="1247"/>
        <end position="1267"/>
    </location>
</feature>
<feature type="compositionally biased region" description="Basic residues" evidence="1">
    <location>
        <begin position="2481"/>
        <end position="2490"/>
    </location>
</feature>
<feature type="compositionally biased region" description="Basic residues" evidence="1">
    <location>
        <begin position="2599"/>
        <end position="2609"/>
    </location>
</feature>
<proteinExistence type="predicted"/>
<evidence type="ECO:0000313" key="2">
    <source>
        <dbReference type="EMBL" id="RPA85357.1"/>
    </source>
</evidence>
<feature type="compositionally biased region" description="Pro residues" evidence="1">
    <location>
        <begin position="1976"/>
        <end position="1986"/>
    </location>
</feature>
<feature type="compositionally biased region" description="Basic and acidic residues" evidence="1">
    <location>
        <begin position="657"/>
        <end position="673"/>
    </location>
</feature>
<feature type="compositionally biased region" description="Polar residues" evidence="1">
    <location>
        <begin position="1747"/>
        <end position="1769"/>
    </location>
</feature>
<feature type="compositionally biased region" description="Basic and acidic residues" evidence="1">
    <location>
        <begin position="596"/>
        <end position="608"/>
    </location>
</feature>
<feature type="compositionally biased region" description="Acidic residues" evidence="1">
    <location>
        <begin position="1348"/>
        <end position="1358"/>
    </location>
</feature>
<feature type="compositionally biased region" description="Basic residues" evidence="1">
    <location>
        <begin position="1956"/>
        <end position="1966"/>
    </location>
</feature>
<feature type="compositionally biased region" description="Polar residues" evidence="1">
    <location>
        <begin position="972"/>
        <end position="985"/>
    </location>
</feature>
<accession>A0A3N4IIV3</accession>
<feature type="region of interest" description="Disordered" evidence="1">
    <location>
        <begin position="1675"/>
        <end position="1728"/>
    </location>
</feature>
<feature type="compositionally biased region" description="Polar residues" evidence="1">
    <location>
        <begin position="26"/>
        <end position="35"/>
    </location>
</feature>
<feature type="compositionally biased region" description="Low complexity" evidence="1">
    <location>
        <begin position="619"/>
        <end position="635"/>
    </location>
</feature>
<feature type="compositionally biased region" description="Polar residues" evidence="1">
    <location>
        <begin position="1639"/>
        <end position="1653"/>
    </location>
</feature>
<feature type="compositionally biased region" description="Basic and acidic residues" evidence="1">
    <location>
        <begin position="101"/>
        <end position="111"/>
    </location>
</feature>
<feature type="region of interest" description="Disordered" evidence="1">
    <location>
        <begin position="737"/>
        <end position="1074"/>
    </location>
</feature>
<feature type="compositionally biased region" description="Low complexity" evidence="1">
    <location>
        <begin position="1886"/>
        <end position="1901"/>
    </location>
</feature>
<feature type="compositionally biased region" description="Basic and acidic residues" evidence="1">
    <location>
        <begin position="2021"/>
        <end position="2036"/>
    </location>
</feature>
<feature type="compositionally biased region" description="Polar residues" evidence="1">
    <location>
        <begin position="777"/>
        <end position="786"/>
    </location>
</feature>
<feature type="compositionally biased region" description="Basic and acidic residues" evidence="1">
    <location>
        <begin position="1504"/>
        <end position="1515"/>
    </location>
</feature>
<feature type="region of interest" description="Disordered" evidence="1">
    <location>
        <begin position="2106"/>
        <end position="2173"/>
    </location>
</feature>
<feature type="region of interest" description="Disordered" evidence="1">
    <location>
        <begin position="1936"/>
        <end position="2092"/>
    </location>
</feature>
<evidence type="ECO:0000256" key="1">
    <source>
        <dbReference type="SAM" id="MobiDB-lite"/>
    </source>
</evidence>
<organism evidence="2 3">
    <name type="scientific">Ascobolus immersus RN42</name>
    <dbReference type="NCBI Taxonomy" id="1160509"/>
    <lineage>
        <taxon>Eukaryota</taxon>
        <taxon>Fungi</taxon>
        <taxon>Dikarya</taxon>
        <taxon>Ascomycota</taxon>
        <taxon>Pezizomycotina</taxon>
        <taxon>Pezizomycetes</taxon>
        <taxon>Pezizales</taxon>
        <taxon>Ascobolaceae</taxon>
        <taxon>Ascobolus</taxon>
    </lineage>
</organism>
<feature type="compositionally biased region" description="Basic and acidic residues" evidence="1">
    <location>
        <begin position="2055"/>
        <end position="2075"/>
    </location>
</feature>
<sequence>MHWGNSVWRRAKDDMYVHLCGPQPHAKTQNITTLPRNPHKRRATSIDTQDTPANCLRQQFFGRDAEGEPPPPPSPAEASSSSSSHLFQHIRPAMPPNRNSQRKEEEPEEIKETPMDKLIQTFQNFEHPLVLVDRHAIAWSGANIAAFPNRLHLLVRQSELADICDELQESEGNEWAQIDRYDDLDYKMAAEEEEETGYCRVPRFVDLHEKILLTFWDETIYGLEVSDCLKWKVPDFYPNPNRMVLADRDFDPGKQTISILSEETINLAVSPPNLLSTQPVSLGNTKLYRPGGEESCSLFVPGIAQLMVAFGRQIESKDWSKDGIRSEQPHGPQCFRTVLIRDLGLKHLGQRRKLKSKIRDPVAWEEIESWLDTFPKVVEAKGVPIYEPRPKKQVKRVVRKSTGGRAKMPPRVKEVEEETQSQIQQDQPSHTGSSSTDRPEVPHLQPPRKEESRKPEVPPDTQTNSTTTPTMPPEPQSAPEPAPSDELHSELRPIAEQTENDETVAAPRRDEKVELLEQKEEEHQRQAWTAVNGRQTKIEEKTDSTTTDATTTEASSVAPPELRKRRGPGRPPKSKAEKEAAAKEREALGSKKRGRPAKDPKDPKEPAGAKRPGRKPRSTPAAAVPEEVPETPQETPMDETELIPNAVSSEVPEETQLSERVDAPQERKREIARSEVVSETGEAAARTHRKETVEASPVEGTEPIMAEDTSHRAINAAATNDSEALLLTVPASSLPEADYAQTQVPATQESCQRSDSPASQRDVSPEMQLEEEPDAVPNTSQPSPESIQRKPSPELSDVEMPDIDSKTDSKHSTKHRSQMSDVESPAPGPAESRSIEDAGSPPLPPALNPASSVASAANGTEKPEPVANTGEDTPVERFVTSGPGLVEYLSDSETEETQRELDDEPAARPDNVSEDYDQMDLDAASPETVRPETPEYLNTTAGDVSMLDSTKTPATLNPELKAPNAEIPKDLQSANALRRSTSPSKDVTKQEESDRIGATRPVTTEETTPDPQTEVTEGREQRQRSLVSADSPTVDPVPTEQDVAQKDISIVGTNKASEEDAVKQADTHEEVLTPPRVEILTATTLLQSSPELAEPTSEPITKKSKIVTLKYSGHNPPFTQSEAVIPQELAPLPAPVKRGRGRPPRNAQAIATIAEAKKRPGRRPRKQSEVPAQPESPVISGQVLTAPGDVSEIPAPSVRRGRGRGGRTQSNRTPGASPVKKRGRPFKSTELVHDEDSDDQDFAPVSKSISGGKTLSSQKPGRNRQTPSYEEPPDSLESELSSVESSDHDGDFVDEDDLVLTTKTRRKKPDLIRKDPTPPPALRPRARPLPGARSLRQRTQKTYAELAPSEEESEEEPIAPERPPPRLKISLASKPVERESESPRTSISPLRSPPPKPTADTSTAAVDVPEPRPSKSTLAKELFGSDSEADEEEEERQNGEQEKDDRSSVEKSVSPLRDVKSLLAMNNDDDEQEDEFRTAEDQHLSERHEEFFTPPEQQLLNEQAMHDSEDRHKTPTSDAMDTSEDHPSEKAGESPVPDSANGLQPKPKSPESAPDVVVDKVTVQAAPSTARLPSLPPKPGPVSLESNIPVASPEEIQEMAKVLNLELDKDAMMEKNAVDMDNTIRDVLDDQDEFEQLTQSISGGRNGETSGSINPHIGRLPSLSEVEDQATAAKQTADAHVEIPRSRSLFSSHQEDPFSSGGIRETIGSEDFKKGSNPVNGAPVPESRLEAEAHVDLEIRERFGVTKESSSLGHSGSRQIRQETSSVQTEADIPQGFPAHYGSESFDSGAAGNEGTLSGPEAIHLESRQEEHHTVEQEHGAEGNRAGHRELQESRPSESLGLDGGDVTLEPKEEDPEELQPQPWDPKINPSGEYFGMNHQPPPPTVQGIVPPVQPLESQSAAAQAPALHLAPMLSPVSETASQSIELPRILPQIQFSQPQNLPPGLPQQLMSSIHPAKRPRLGSKSKSHEREPSPVHAPAPAPPPTEAISQMSSRVPPPQHSPQNQPHSPSLVNGSFNTHSEPDWNSHTAREHRFMDQSPPFPSPSDVMRRPPVARHEDVTPRNRQITREERDRQVMGPPSRLPDRFGPQFNVTPTRQRLAAKLAARTAAAGSQQRTPKSAAPQRIGSLEIREVSSDRLEERLQRRLQERMREKMKNKRTKEEPPRKARQEQRLAETLRQRLEQDFDRGSREPSVARVTEPERRPLHVNRSRMFNRHDNDFGRFDQNEVFDDYSRDTRRQPFDHRPNAFVNRPANTHREETLRWTQEQRTRIREEIGHTPVNRNRPPVPDWTPESVAQPDFPDFDDRDEPPGKKMRYDYDPVHEDTYRTMAPASHEDSRIAQRFQDSQTSDYHTSQDQGTQQNQSSSAGQPTRDFRAMELSLPWPFPSIIVNRINLPSKGFRTTQSGSAQANAPDDDPDGEDEIDDADHHSLQSAQVVSPRDVYQQQPDEDSENSGEDDGTDYLSQPQNKYLQPPPAQPSTKRRRGRPRGSGKSQNPRVGQDPEYTNETGAAGRGAGSNRRGRPPGRPPGSGRGRGKAVKSAGEVHDVPPGQAYPQQRRASGQSSTGYPPADSQSYYNMPQSSQGSTRGSKENVDGGAPRKRGRPRKTFASKDEQAYYGNGAGRSSEGSRANGTHGDDPALS</sequence>
<feature type="compositionally biased region" description="Basic and acidic residues" evidence="1">
    <location>
        <begin position="437"/>
        <end position="457"/>
    </location>
</feature>
<feature type="compositionally biased region" description="Pro residues" evidence="1">
    <location>
        <begin position="470"/>
        <end position="482"/>
    </location>
</feature>
<feature type="compositionally biased region" description="Polar residues" evidence="1">
    <location>
        <begin position="2554"/>
        <end position="2588"/>
    </location>
</feature>
<feature type="compositionally biased region" description="Basic and acidic residues" evidence="1">
    <location>
        <begin position="1436"/>
        <end position="1449"/>
    </location>
</feature>
<feature type="compositionally biased region" description="Polar residues" evidence="1">
    <location>
        <begin position="936"/>
        <end position="955"/>
    </location>
</feature>
<reference evidence="2 3" key="1">
    <citation type="journal article" date="2018" name="Nat. Ecol. Evol.">
        <title>Pezizomycetes genomes reveal the molecular basis of ectomycorrhizal truffle lifestyle.</title>
        <authorList>
            <person name="Murat C."/>
            <person name="Payen T."/>
            <person name="Noel B."/>
            <person name="Kuo A."/>
            <person name="Morin E."/>
            <person name="Chen J."/>
            <person name="Kohler A."/>
            <person name="Krizsan K."/>
            <person name="Balestrini R."/>
            <person name="Da Silva C."/>
            <person name="Montanini B."/>
            <person name="Hainaut M."/>
            <person name="Levati E."/>
            <person name="Barry K.W."/>
            <person name="Belfiori B."/>
            <person name="Cichocki N."/>
            <person name="Clum A."/>
            <person name="Dockter R.B."/>
            <person name="Fauchery L."/>
            <person name="Guy J."/>
            <person name="Iotti M."/>
            <person name="Le Tacon F."/>
            <person name="Lindquist E.A."/>
            <person name="Lipzen A."/>
            <person name="Malagnac F."/>
            <person name="Mello A."/>
            <person name="Molinier V."/>
            <person name="Miyauchi S."/>
            <person name="Poulain J."/>
            <person name="Riccioni C."/>
            <person name="Rubini A."/>
            <person name="Sitrit Y."/>
            <person name="Splivallo R."/>
            <person name="Traeger S."/>
            <person name="Wang M."/>
            <person name="Zifcakova L."/>
            <person name="Wipf D."/>
            <person name="Zambonelli A."/>
            <person name="Paolocci F."/>
            <person name="Nowrousian M."/>
            <person name="Ottonello S."/>
            <person name="Baldrian P."/>
            <person name="Spatafora J.W."/>
            <person name="Henrissat B."/>
            <person name="Nagy L.G."/>
            <person name="Aury J.M."/>
            <person name="Wincker P."/>
            <person name="Grigoriev I.V."/>
            <person name="Bonfante P."/>
            <person name="Martin F.M."/>
        </authorList>
    </citation>
    <scope>NUCLEOTIDE SEQUENCE [LARGE SCALE GENOMIC DNA]</scope>
    <source>
        <strain evidence="2 3">RN42</strain>
    </source>
</reference>
<feature type="compositionally biased region" description="Polar residues" evidence="1">
    <location>
        <begin position="2401"/>
        <end position="2411"/>
    </location>
</feature>
<feature type="region of interest" description="Disordered" evidence="1">
    <location>
        <begin position="1639"/>
        <end position="1659"/>
    </location>
</feature>
<feature type="region of interest" description="Disordered" evidence="1">
    <location>
        <begin position="2346"/>
        <end position="2371"/>
    </location>
</feature>
<feature type="compositionally biased region" description="Low complexity" evidence="1">
    <location>
        <begin position="544"/>
        <end position="556"/>
    </location>
</feature>
<evidence type="ECO:0000313" key="3">
    <source>
        <dbReference type="Proteomes" id="UP000275078"/>
    </source>
</evidence>
<feature type="compositionally biased region" description="Polar residues" evidence="1">
    <location>
        <begin position="2346"/>
        <end position="2370"/>
    </location>
</feature>
<feature type="region of interest" description="Disordered" evidence="1">
    <location>
        <begin position="391"/>
        <end position="704"/>
    </location>
</feature>
<dbReference type="InterPro" id="IPR017956">
    <property type="entry name" value="AT_hook_DNA-bd_motif"/>
</dbReference>
<feature type="region of interest" description="Disordered" evidence="1">
    <location>
        <begin position="1742"/>
        <end position="1901"/>
    </location>
</feature>
<dbReference type="PRINTS" id="PR00929">
    <property type="entry name" value="ATHOOK"/>
</dbReference>
<feature type="compositionally biased region" description="Basic and acidic residues" evidence="1">
    <location>
        <begin position="2309"/>
        <end position="2321"/>
    </location>
</feature>
<keyword evidence="3" id="KW-1185">Reference proteome</keyword>